<proteinExistence type="predicted"/>
<keyword evidence="2" id="KW-1185">Reference proteome</keyword>
<evidence type="ECO:0000313" key="2">
    <source>
        <dbReference type="Proteomes" id="UP000815677"/>
    </source>
</evidence>
<reference evidence="1" key="1">
    <citation type="submission" date="2014-09" db="EMBL/GenBank/DDBJ databases">
        <title>Genome sequence of the luminous mushroom Mycena chlorophos for searching fungal bioluminescence genes.</title>
        <authorList>
            <person name="Tanaka Y."/>
            <person name="Kasuga D."/>
            <person name="Oba Y."/>
            <person name="Hase S."/>
            <person name="Sato K."/>
            <person name="Oba Y."/>
            <person name="Sakakibara Y."/>
        </authorList>
    </citation>
    <scope>NUCLEOTIDE SEQUENCE</scope>
</reference>
<dbReference type="Proteomes" id="UP000815677">
    <property type="component" value="Unassembled WGS sequence"/>
</dbReference>
<evidence type="ECO:0000313" key="1">
    <source>
        <dbReference type="EMBL" id="GAT48349.1"/>
    </source>
</evidence>
<sequence>MTEQCSESPRACIGWLLVATGPQNTDCRGCLELKATQDDIDGFPDDCGGCLVAKTGFFGAGMRILSQRDCSNFSLGKCLQMHLQPPSQHRENRDGGA</sequence>
<accession>A0ABQ0LB40</accession>
<protein>
    <submittedName>
        <fullName evidence="1">Uncharacterized protein</fullName>
    </submittedName>
</protein>
<organism evidence="1 2">
    <name type="scientific">Mycena chlorophos</name>
    <name type="common">Agaric fungus</name>
    <name type="synonym">Agaricus chlorophos</name>
    <dbReference type="NCBI Taxonomy" id="658473"/>
    <lineage>
        <taxon>Eukaryota</taxon>
        <taxon>Fungi</taxon>
        <taxon>Dikarya</taxon>
        <taxon>Basidiomycota</taxon>
        <taxon>Agaricomycotina</taxon>
        <taxon>Agaricomycetes</taxon>
        <taxon>Agaricomycetidae</taxon>
        <taxon>Agaricales</taxon>
        <taxon>Marasmiineae</taxon>
        <taxon>Mycenaceae</taxon>
        <taxon>Mycena</taxon>
    </lineage>
</organism>
<gene>
    <name evidence="1" type="ORF">MCHLO_05764</name>
</gene>
<name>A0ABQ0LB40_MYCCL</name>
<dbReference type="EMBL" id="DF844481">
    <property type="protein sequence ID" value="GAT48349.1"/>
    <property type="molecule type" value="Genomic_DNA"/>
</dbReference>